<dbReference type="EMBL" id="VWFC01000062">
    <property type="protein sequence ID" value="KAB1318394.1"/>
    <property type="molecule type" value="Genomic_DNA"/>
</dbReference>
<protein>
    <submittedName>
        <fullName evidence="1">Uncharacterized protein</fullName>
    </submittedName>
</protein>
<dbReference type="RefSeq" id="WP_074859693.1">
    <property type="nucleotide sequence ID" value="NZ_CP113514.1"/>
</dbReference>
<reference evidence="1 2" key="1">
    <citation type="journal article" date="2019" name="Nat. Med.">
        <title>A library of human gut bacterial isolates paired with longitudinal multiomics data enables mechanistic microbiome research.</title>
        <authorList>
            <person name="Poyet M."/>
            <person name="Groussin M."/>
            <person name="Gibbons S.M."/>
            <person name="Avila-Pacheco J."/>
            <person name="Jiang X."/>
            <person name="Kearney S.M."/>
            <person name="Perrotta A.R."/>
            <person name="Berdy B."/>
            <person name="Zhao S."/>
            <person name="Lieberman T.D."/>
            <person name="Swanson P.K."/>
            <person name="Smith M."/>
            <person name="Roesemann S."/>
            <person name="Alexander J.E."/>
            <person name="Rich S.A."/>
            <person name="Livny J."/>
            <person name="Vlamakis H."/>
            <person name="Clish C."/>
            <person name="Bullock K."/>
            <person name="Deik A."/>
            <person name="Scott J."/>
            <person name="Pierce K.A."/>
            <person name="Xavier R.J."/>
            <person name="Alm E.J."/>
        </authorList>
    </citation>
    <scope>NUCLEOTIDE SEQUENCE [LARGE SCALE GENOMIC DNA]</scope>
    <source>
        <strain evidence="1 2">BIOML-A2</strain>
    </source>
</reference>
<proteinExistence type="predicted"/>
<accession>A0A3D2LTD6</accession>
<evidence type="ECO:0000313" key="2">
    <source>
        <dbReference type="Proteomes" id="UP000375690"/>
    </source>
</evidence>
<gene>
    <name evidence="1" type="ORF">F3B53_25705</name>
</gene>
<sequence length="154" mass="18837">MENENYATKEFPLRIETMCVRNPFDAHNPIYHPYHNTSNFVSVEEFYERYKKDNPSYELTKDYSSRKYAEYTDEMVFKSAIHILREENNGKPFNSLQEIEEILFSFNLWDDWDILDCPRKIYYGIIKDKEIFRQLLNKYYWKPTLVINANPRYK</sequence>
<organism evidence="1 2">
    <name type="scientific">Bacteroides ovatus</name>
    <dbReference type="NCBI Taxonomy" id="28116"/>
    <lineage>
        <taxon>Bacteria</taxon>
        <taxon>Pseudomonadati</taxon>
        <taxon>Bacteroidota</taxon>
        <taxon>Bacteroidia</taxon>
        <taxon>Bacteroidales</taxon>
        <taxon>Bacteroidaceae</taxon>
        <taxon>Bacteroides</taxon>
    </lineage>
</organism>
<name>A0A3D2LTD6_BACOV</name>
<dbReference type="AlphaFoldDB" id="A0A3D2LTD6"/>
<dbReference type="Proteomes" id="UP000375690">
    <property type="component" value="Unassembled WGS sequence"/>
</dbReference>
<comment type="caution">
    <text evidence="1">The sequence shown here is derived from an EMBL/GenBank/DDBJ whole genome shotgun (WGS) entry which is preliminary data.</text>
</comment>
<evidence type="ECO:0000313" key="1">
    <source>
        <dbReference type="EMBL" id="KAB1318394.1"/>
    </source>
</evidence>